<dbReference type="AlphaFoldDB" id="A0A8J7HTH6"/>
<keyword evidence="2" id="KW-1185">Reference proteome</keyword>
<sequence length="249" mass="29478">MVQIQLSLAGDGRLVILTPQTVRAAFFQFTEVNREYTSREKFPLNRPLYKPFKLWKFENKRDGNILRSTYAPSGTKKNDWKETEATLLDALYRTHLDREKLSHLHKKDILYIEREINKQIVRNNLALVDGEGLLLSGYGICQEIGKNREKVKYIRRYGMIFILEPITRQTVLKAENIDLFLQDTNFDFHLVRYHGVLLSALRSRIELLFRHRLDFSITWTCTLDSFQPRQIFRITRIYPCDGFRIVNYG</sequence>
<protein>
    <submittedName>
        <fullName evidence="1">Uncharacterized protein</fullName>
    </submittedName>
</protein>
<accession>A0A8J7HTH6</accession>
<evidence type="ECO:0000313" key="1">
    <source>
        <dbReference type="EMBL" id="MBH8565678.1"/>
    </source>
</evidence>
<comment type="caution">
    <text evidence="1">The sequence shown here is derived from an EMBL/GenBank/DDBJ whole genome shotgun (WGS) entry which is preliminary data.</text>
</comment>
<dbReference type="EMBL" id="JAECZC010000066">
    <property type="protein sequence ID" value="MBH8565678.1"/>
    <property type="molecule type" value="Genomic_DNA"/>
</dbReference>
<name>A0A8J7HTH6_9NOST</name>
<dbReference type="Proteomes" id="UP000632766">
    <property type="component" value="Unassembled WGS sequence"/>
</dbReference>
<gene>
    <name evidence="1" type="ORF">I8748_26480</name>
</gene>
<reference evidence="1 2" key="1">
    <citation type="journal article" date="2021" name="Int. J. Syst. Evol. Microbiol.">
        <title>Amazonocrinis nigriterrae gen. nov., sp. nov., Atlanticothrix silvestris gen. nov., sp. nov. and Dendronalium phyllosphericum gen. nov., sp. nov., nostocacean cyanobacteria from Brazilian environments.</title>
        <authorList>
            <person name="Alvarenga D.O."/>
            <person name="Andreote A.P.D."/>
            <person name="Branco L.H.Z."/>
            <person name="Delbaje E."/>
            <person name="Cruz R.B."/>
            <person name="Varani A.M."/>
            <person name="Fiore M.F."/>
        </authorList>
    </citation>
    <scope>NUCLEOTIDE SEQUENCE [LARGE SCALE GENOMIC DNA]</scope>
    <source>
        <strain evidence="1 2">CENA67</strain>
    </source>
</reference>
<evidence type="ECO:0000313" key="2">
    <source>
        <dbReference type="Proteomes" id="UP000632766"/>
    </source>
</evidence>
<proteinExistence type="predicted"/>
<organism evidence="1 2">
    <name type="scientific">Amazonocrinis nigriterrae CENA67</name>
    <dbReference type="NCBI Taxonomy" id="2794033"/>
    <lineage>
        <taxon>Bacteria</taxon>
        <taxon>Bacillati</taxon>
        <taxon>Cyanobacteriota</taxon>
        <taxon>Cyanophyceae</taxon>
        <taxon>Nostocales</taxon>
        <taxon>Nostocaceae</taxon>
        <taxon>Amazonocrinis</taxon>
        <taxon>Amazonocrinis nigriterrae</taxon>
    </lineage>
</organism>
<dbReference type="RefSeq" id="WP_198127467.1">
    <property type="nucleotide sequence ID" value="NZ_JAECZC010000066.1"/>
</dbReference>